<dbReference type="Gene3D" id="3.30.2130.10">
    <property type="entry name" value="VC0802-like"/>
    <property type="match status" value="1"/>
</dbReference>
<reference evidence="2" key="1">
    <citation type="journal article" date="2020" name="Stud. Mycol.">
        <title>101 Dothideomycetes genomes: a test case for predicting lifestyles and emergence of pathogens.</title>
        <authorList>
            <person name="Haridas S."/>
            <person name="Albert R."/>
            <person name="Binder M."/>
            <person name="Bloem J."/>
            <person name="Labutti K."/>
            <person name="Salamov A."/>
            <person name="Andreopoulos B."/>
            <person name="Baker S."/>
            <person name="Barry K."/>
            <person name="Bills G."/>
            <person name="Bluhm B."/>
            <person name="Cannon C."/>
            <person name="Castanera R."/>
            <person name="Culley D."/>
            <person name="Daum C."/>
            <person name="Ezra D."/>
            <person name="Gonzalez J."/>
            <person name="Henrissat B."/>
            <person name="Kuo A."/>
            <person name="Liang C."/>
            <person name="Lipzen A."/>
            <person name="Lutzoni F."/>
            <person name="Magnuson J."/>
            <person name="Mondo S."/>
            <person name="Nolan M."/>
            <person name="Ohm R."/>
            <person name="Pangilinan J."/>
            <person name="Park H.-J."/>
            <person name="Ramirez L."/>
            <person name="Alfaro M."/>
            <person name="Sun H."/>
            <person name="Tritt A."/>
            <person name="Yoshinaga Y."/>
            <person name="Zwiers L.-H."/>
            <person name="Turgeon B."/>
            <person name="Goodwin S."/>
            <person name="Spatafora J."/>
            <person name="Crous P."/>
            <person name="Grigoriev I."/>
        </authorList>
    </citation>
    <scope>NUCLEOTIDE SEQUENCE</scope>
    <source>
        <strain evidence="2">CBS 130266</strain>
    </source>
</reference>
<name>A0A9P4NHY6_9PEZI</name>
<dbReference type="SUPFAM" id="SSF55021">
    <property type="entry name" value="ACT-like"/>
    <property type="match status" value="1"/>
</dbReference>
<evidence type="ECO:0000313" key="2">
    <source>
        <dbReference type="EMBL" id="KAF2422204.1"/>
    </source>
</evidence>
<dbReference type="PANTHER" id="PTHR31131:SF6">
    <property type="entry name" value="CASTOR ACT DOMAIN-CONTAINING PROTEIN"/>
    <property type="match status" value="1"/>
</dbReference>
<dbReference type="OrthoDB" id="58529at2759"/>
<evidence type="ECO:0000313" key="3">
    <source>
        <dbReference type="Proteomes" id="UP000800235"/>
    </source>
</evidence>
<dbReference type="PANTHER" id="PTHR31131">
    <property type="entry name" value="CHROMOSOME 1, WHOLE GENOME SHOTGUN SEQUENCE"/>
    <property type="match status" value="1"/>
</dbReference>
<organism evidence="2 3">
    <name type="scientific">Tothia fuscella</name>
    <dbReference type="NCBI Taxonomy" id="1048955"/>
    <lineage>
        <taxon>Eukaryota</taxon>
        <taxon>Fungi</taxon>
        <taxon>Dikarya</taxon>
        <taxon>Ascomycota</taxon>
        <taxon>Pezizomycotina</taxon>
        <taxon>Dothideomycetes</taxon>
        <taxon>Pleosporomycetidae</taxon>
        <taxon>Venturiales</taxon>
        <taxon>Cylindrosympodiaceae</taxon>
        <taxon>Tothia</taxon>
    </lineage>
</organism>
<feature type="domain" description="CASTOR ACT" evidence="1">
    <location>
        <begin position="110"/>
        <end position="168"/>
    </location>
</feature>
<gene>
    <name evidence="2" type="ORF">EJ08DRAFT_597023</name>
</gene>
<dbReference type="EMBL" id="MU007092">
    <property type="protein sequence ID" value="KAF2422204.1"/>
    <property type="molecule type" value="Genomic_DNA"/>
</dbReference>
<dbReference type="GO" id="GO:0046394">
    <property type="term" value="P:carboxylic acid biosynthetic process"/>
    <property type="evidence" value="ECO:0007669"/>
    <property type="project" value="UniProtKB-ARBA"/>
</dbReference>
<dbReference type="AlphaFoldDB" id="A0A9P4NHY6"/>
<protein>
    <recommendedName>
        <fullName evidence="1">CASTOR ACT domain-containing protein</fullName>
    </recommendedName>
</protein>
<dbReference type="Proteomes" id="UP000800235">
    <property type="component" value="Unassembled WGS sequence"/>
</dbReference>
<sequence>MESSLTLLSAHIQFLDTQLTLIHIPLRLYPTFLQSILQLLLPTNLADDNRPGSNGSGNGIPLQEHPFLNISVTPIECSIACPRSIVESIFVPARDALSPQDKDSVTISTGDYVVMQVDGEGLEAGQRVLELTSPLAMAGISIFFITTYFSDYILVPQRAQAQVISALESRGFAFEPSNSAYTSAAYSHRATSSASSMDIPLPGTPPPTSISELQTRTFATLKKRNIVPTVDSSIQLIQCAGRKDTSRTASSTSEKLNLGLVHALAAGPKFLSLTLTDTEPASLLLEKRMLAFFGPPSDSVLLGSKEDIIVPIILDLRTLPLESTGIVCGVAGRLVGGTKLGLMDAVEMSYLSTARAGTVMVAEDELERALGALRGMENGVVETFN</sequence>
<dbReference type="GO" id="GO:0006520">
    <property type="term" value="P:amino acid metabolic process"/>
    <property type="evidence" value="ECO:0007669"/>
    <property type="project" value="UniProtKB-ARBA"/>
</dbReference>
<dbReference type="InterPro" id="IPR051719">
    <property type="entry name" value="CASTOR_mTORC1"/>
</dbReference>
<dbReference type="InterPro" id="IPR027795">
    <property type="entry name" value="CASTOR_ACT_dom"/>
</dbReference>
<evidence type="ECO:0000259" key="1">
    <source>
        <dbReference type="Pfam" id="PF13840"/>
    </source>
</evidence>
<dbReference type="Pfam" id="PF13840">
    <property type="entry name" value="ACT_7"/>
    <property type="match status" value="1"/>
</dbReference>
<keyword evidence="3" id="KW-1185">Reference proteome</keyword>
<comment type="caution">
    <text evidence="2">The sequence shown here is derived from an EMBL/GenBank/DDBJ whole genome shotgun (WGS) entry which is preliminary data.</text>
</comment>
<dbReference type="InterPro" id="IPR045865">
    <property type="entry name" value="ACT-like_dom_sf"/>
</dbReference>
<proteinExistence type="predicted"/>
<accession>A0A9P4NHY6</accession>